<protein>
    <submittedName>
        <fullName evidence="1">Uncharacterized protein (TIGR00266 family)</fullName>
    </submittedName>
</protein>
<dbReference type="PANTHER" id="PTHR43657:SF1">
    <property type="entry name" value="ALTERED INHERITANCE OF MITOCHONDRIA PROTEIN 24, MITOCHONDRIAL"/>
    <property type="match status" value="1"/>
</dbReference>
<sequence>MKITLNGQPAFAYVDIDIAPGETLIAESDAMASMSTRIGVEPKLNGGFFKGIARKFLGGESLFVNHFNNASSEPQRLTITQGVPGDMIVKELNDEKIYLQPGAYICSTPDVNIGIEYAGLNSFIAKEGLFRLVASGTGTIVYGAYGGLIEKQVTGEFIVDTSHLVSYEPQLKLKTQLSGSLISSLTSGEGFVTRIEGTGKIVIQTRSLTGLASWVNRFFH</sequence>
<dbReference type="RefSeq" id="WP_309942973.1">
    <property type="nucleotide sequence ID" value="NZ_AP025307.1"/>
</dbReference>
<dbReference type="SUPFAM" id="SSF51219">
    <property type="entry name" value="TRAP-like"/>
    <property type="match status" value="1"/>
</dbReference>
<dbReference type="InterPro" id="IPR016031">
    <property type="entry name" value="Trp_RNA-bd_attenuator-like_dom"/>
</dbReference>
<organism evidence="1 2">
    <name type="scientific">Aureibacter tunicatorum</name>
    <dbReference type="NCBI Taxonomy" id="866807"/>
    <lineage>
        <taxon>Bacteria</taxon>
        <taxon>Pseudomonadati</taxon>
        <taxon>Bacteroidota</taxon>
        <taxon>Cytophagia</taxon>
        <taxon>Cytophagales</taxon>
        <taxon>Persicobacteraceae</taxon>
        <taxon>Aureibacter</taxon>
    </lineage>
</organism>
<dbReference type="EMBL" id="JAVDQD010000012">
    <property type="protein sequence ID" value="MDR6241835.1"/>
    <property type="molecule type" value="Genomic_DNA"/>
</dbReference>
<dbReference type="PANTHER" id="PTHR43657">
    <property type="entry name" value="TRYPTOPHAN RNA-BINDING ATTENUATOR PROTEIN-LIKE PROTEIN"/>
    <property type="match status" value="1"/>
</dbReference>
<name>A0AAE3XSV2_9BACT</name>
<dbReference type="AlphaFoldDB" id="A0AAE3XSV2"/>
<dbReference type="Gene3D" id="3.60.160.10">
    <property type="entry name" value="Mitochondrial biogenesis AIM24"/>
    <property type="match status" value="1"/>
</dbReference>
<evidence type="ECO:0000313" key="1">
    <source>
        <dbReference type="EMBL" id="MDR6241835.1"/>
    </source>
</evidence>
<dbReference type="Proteomes" id="UP001185092">
    <property type="component" value="Unassembled WGS sequence"/>
</dbReference>
<keyword evidence="2" id="KW-1185">Reference proteome</keyword>
<dbReference type="NCBIfam" id="TIGR00266">
    <property type="entry name" value="TIGR00266 family protein"/>
    <property type="match status" value="1"/>
</dbReference>
<dbReference type="InterPro" id="IPR036983">
    <property type="entry name" value="AIM24_sf"/>
</dbReference>
<accession>A0AAE3XSV2</accession>
<reference evidence="1" key="1">
    <citation type="submission" date="2023-07" db="EMBL/GenBank/DDBJ databases">
        <title>Genomic Encyclopedia of Type Strains, Phase IV (KMG-IV): sequencing the most valuable type-strain genomes for metagenomic binning, comparative biology and taxonomic classification.</title>
        <authorList>
            <person name="Goeker M."/>
        </authorList>
    </citation>
    <scope>NUCLEOTIDE SEQUENCE</scope>
    <source>
        <strain evidence="1">DSM 26174</strain>
    </source>
</reference>
<dbReference type="InterPro" id="IPR002838">
    <property type="entry name" value="AIM24"/>
</dbReference>
<gene>
    <name evidence="1" type="ORF">HNQ88_004922</name>
</gene>
<evidence type="ECO:0000313" key="2">
    <source>
        <dbReference type="Proteomes" id="UP001185092"/>
    </source>
</evidence>
<comment type="caution">
    <text evidence="1">The sequence shown here is derived from an EMBL/GenBank/DDBJ whole genome shotgun (WGS) entry which is preliminary data.</text>
</comment>
<proteinExistence type="predicted"/>
<dbReference type="Pfam" id="PF01987">
    <property type="entry name" value="AIM24"/>
    <property type="match status" value="1"/>
</dbReference>